<dbReference type="Proteomes" id="UP000709295">
    <property type="component" value="Unassembled WGS sequence"/>
</dbReference>
<name>A0A8J5IBF6_9STRA</name>
<evidence type="ECO:0000313" key="3">
    <source>
        <dbReference type="EMBL" id="KAG6944796.1"/>
    </source>
</evidence>
<sequence length="306" mass="35378">MYDSDRFLSAMAKWTQEPDSDDPNHCSTESEIDELDEVDTEEYITEVMNNELKLPTDSSGDLDDSDLFEDVADEDWSPREDVNIDPELLSDVELKAIASDWVVYDQDHSGDFQVDDTTDLYSGRWGPIASARAYAEPPLAMFYYFLPNVMWANIAEESNRYRESVTASVATQQQQRQQRWQATHPNSRVQSLAYIKAVLRKAKPFQPHEVVHDIGLLIARVLCPQRRSLGGHWSSSECSAIPRGTFGKYMSRKRFEGITRYLHFNVNANGRRQKDKAWKLRRFSRLLRKHLGMGIVWGRFYPLMRA</sequence>
<evidence type="ECO:0000313" key="4">
    <source>
        <dbReference type="Proteomes" id="UP000709295"/>
    </source>
</evidence>
<dbReference type="AlphaFoldDB" id="A0A8J5IBF6"/>
<feature type="region of interest" description="Disordered" evidence="1">
    <location>
        <begin position="1"/>
        <end position="36"/>
    </location>
</feature>
<proteinExistence type="predicted"/>
<dbReference type="PANTHER" id="PTHR46599">
    <property type="entry name" value="PIGGYBAC TRANSPOSABLE ELEMENT-DERIVED PROTEIN 4"/>
    <property type="match status" value="1"/>
</dbReference>
<accession>A0A8J5IBF6</accession>
<evidence type="ECO:0000259" key="2">
    <source>
        <dbReference type="Pfam" id="PF13843"/>
    </source>
</evidence>
<gene>
    <name evidence="3" type="ORF">JG688_00016908</name>
</gene>
<reference evidence="3" key="1">
    <citation type="submission" date="2021-01" db="EMBL/GenBank/DDBJ databases">
        <title>Phytophthora aleatoria, a newly-described species from Pinus radiata is distinct from Phytophthora cactorum isolates based on comparative genomics.</title>
        <authorList>
            <person name="Mcdougal R."/>
            <person name="Panda P."/>
            <person name="Williams N."/>
            <person name="Studholme D.J."/>
        </authorList>
    </citation>
    <scope>NUCLEOTIDE SEQUENCE</scope>
    <source>
        <strain evidence="3">NZFS 4037</strain>
    </source>
</reference>
<keyword evidence="4" id="KW-1185">Reference proteome</keyword>
<organism evidence="3 4">
    <name type="scientific">Phytophthora aleatoria</name>
    <dbReference type="NCBI Taxonomy" id="2496075"/>
    <lineage>
        <taxon>Eukaryota</taxon>
        <taxon>Sar</taxon>
        <taxon>Stramenopiles</taxon>
        <taxon>Oomycota</taxon>
        <taxon>Peronosporomycetes</taxon>
        <taxon>Peronosporales</taxon>
        <taxon>Peronosporaceae</taxon>
        <taxon>Phytophthora</taxon>
    </lineage>
</organism>
<dbReference type="Pfam" id="PF13843">
    <property type="entry name" value="DDE_Tnp_1_7"/>
    <property type="match status" value="1"/>
</dbReference>
<protein>
    <recommendedName>
        <fullName evidence="2">PiggyBac transposable element-derived protein domain-containing protein</fullName>
    </recommendedName>
</protein>
<comment type="caution">
    <text evidence="3">The sequence shown here is derived from an EMBL/GenBank/DDBJ whole genome shotgun (WGS) entry which is preliminary data.</text>
</comment>
<evidence type="ECO:0000256" key="1">
    <source>
        <dbReference type="SAM" id="MobiDB-lite"/>
    </source>
</evidence>
<dbReference type="InterPro" id="IPR029526">
    <property type="entry name" value="PGBD"/>
</dbReference>
<dbReference type="EMBL" id="JAENGY010002277">
    <property type="protein sequence ID" value="KAG6944796.1"/>
    <property type="molecule type" value="Genomic_DNA"/>
</dbReference>
<dbReference type="PANTHER" id="PTHR46599:SF3">
    <property type="entry name" value="PIGGYBAC TRANSPOSABLE ELEMENT-DERIVED PROTEIN 4"/>
    <property type="match status" value="1"/>
</dbReference>
<feature type="domain" description="PiggyBac transposable element-derived protein" evidence="2">
    <location>
        <begin position="138"/>
        <end position="284"/>
    </location>
</feature>